<dbReference type="CDD" id="cd07067">
    <property type="entry name" value="HP_PGM_like"/>
    <property type="match status" value="1"/>
</dbReference>
<sequence length="208" mass="24292">MANTVVITLFRHGLTEGNKRKAYMGWNDSPLCEEAVTKISGYELKPESYDLFLSSDLNRCLHTMKLLFPTVEPELVEEFREMHFGTFQGKTYEELQDEESYQKWLEDPVTYAPPEGETYEQFASRIDIGWEKVQKYVLEKGIRRPIIVTHGGVIKYLLSQYAPEKKEFWDWKVIHGNGYELVFDLEQLRRNEPCISLQEVPITENANG</sequence>
<dbReference type="OrthoDB" id="9783269at2"/>
<dbReference type="Gene3D" id="3.40.50.1240">
    <property type="entry name" value="Phosphoglycerate mutase-like"/>
    <property type="match status" value="1"/>
</dbReference>
<feature type="binding site" evidence="2">
    <location>
        <begin position="11"/>
        <end position="18"/>
    </location>
    <ligand>
        <name>substrate</name>
    </ligand>
</feature>
<dbReference type="SMART" id="SM00855">
    <property type="entry name" value="PGAM"/>
    <property type="match status" value="1"/>
</dbReference>
<organism evidence="3 4">
    <name type="scientific">Bacillus yapensis</name>
    <dbReference type="NCBI Taxonomy" id="2492960"/>
    <lineage>
        <taxon>Bacteria</taxon>
        <taxon>Bacillati</taxon>
        <taxon>Bacillota</taxon>
        <taxon>Bacilli</taxon>
        <taxon>Bacillales</taxon>
        <taxon>Bacillaceae</taxon>
        <taxon>Bacillus</taxon>
    </lineage>
</organism>
<dbReference type="InterPro" id="IPR013078">
    <property type="entry name" value="His_Pase_superF_clade-1"/>
</dbReference>
<dbReference type="GO" id="GO:0016791">
    <property type="term" value="F:phosphatase activity"/>
    <property type="evidence" value="ECO:0007669"/>
    <property type="project" value="TreeGrafter"/>
</dbReference>
<gene>
    <name evidence="3" type="ORF">EKG37_17145</name>
</gene>
<proteinExistence type="predicted"/>
<protein>
    <submittedName>
        <fullName evidence="3">Histidine phosphatase family protein</fullName>
    </submittedName>
</protein>
<name>A0A3S0JT72_9BACI</name>
<dbReference type="InterPro" id="IPR050275">
    <property type="entry name" value="PGM_Phosphatase"/>
</dbReference>
<dbReference type="InterPro" id="IPR029033">
    <property type="entry name" value="His_PPase_superfam"/>
</dbReference>
<dbReference type="PANTHER" id="PTHR48100:SF1">
    <property type="entry name" value="HISTIDINE PHOSPHATASE FAMILY PROTEIN-RELATED"/>
    <property type="match status" value="1"/>
</dbReference>
<evidence type="ECO:0000256" key="2">
    <source>
        <dbReference type="PIRSR" id="PIRSR613078-2"/>
    </source>
</evidence>
<feature type="active site" description="Proton donor/acceptor" evidence="1">
    <location>
        <position position="81"/>
    </location>
</feature>
<dbReference type="SUPFAM" id="SSF53254">
    <property type="entry name" value="Phosphoglycerate mutase-like"/>
    <property type="match status" value="1"/>
</dbReference>
<evidence type="ECO:0000256" key="1">
    <source>
        <dbReference type="PIRSR" id="PIRSR613078-1"/>
    </source>
</evidence>
<comment type="caution">
    <text evidence="3">The sequence shown here is derived from an EMBL/GenBank/DDBJ whole genome shotgun (WGS) entry which is preliminary data.</text>
</comment>
<dbReference type="Proteomes" id="UP000271374">
    <property type="component" value="Unassembled WGS sequence"/>
</dbReference>
<dbReference type="PANTHER" id="PTHR48100">
    <property type="entry name" value="BROAD-SPECIFICITY PHOSPHATASE YOR283W-RELATED"/>
    <property type="match status" value="1"/>
</dbReference>
<accession>A0A3S0JT72</accession>
<dbReference type="Pfam" id="PF00300">
    <property type="entry name" value="His_Phos_1"/>
    <property type="match status" value="1"/>
</dbReference>
<dbReference type="AlphaFoldDB" id="A0A3S0JT72"/>
<dbReference type="GO" id="GO:0005737">
    <property type="term" value="C:cytoplasm"/>
    <property type="evidence" value="ECO:0007669"/>
    <property type="project" value="TreeGrafter"/>
</dbReference>
<feature type="active site" description="Tele-phosphohistidine intermediate" evidence="1">
    <location>
        <position position="12"/>
    </location>
</feature>
<reference evidence="3 4" key="1">
    <citation type="submission" date="2018-12" db="EMBL/GenBank/DDBJ databases">
        <title>Bacillus yapensis draft genome sequence.</title>
        <authorList>
            <person name="Yu L."/>
            <person name="Xu X."/>
            <person name="Tang X."/>
        </authorList>
    </citation>
    <scope>NUCLEOTIDE SEQUENCE [LARGE SCALE GENOMIC DNA]</scope>
    <source>
        <strain evidence="3 4">XXST-01</strain>
    </source>
</reference>
<dbReference type="EMBL" id="RXNT01000015">
    <property type="protein sequence ID" value="RTR28471.1"/>
    <property type="molecule type" value="Genomic_DNA"/>
</dbReference>
<keyword evidence="4" id="KW-1185">Reference proteome</keyword>
<evidence type="ECO:0000313" key="3">
    <source>
        <dbReference type="EMBL" id="RTR28471.1"/>
    </source>
</evidence>
<evidence type="ECO:0000313" key="4">
    <source>
        <dbReference type="Proteomes" id="UP000271374"/>
    </source>
</evidence>
<feature type="binding site" evidence="2">
    <location>
        <position position="59"/>
    </location>
    <ligand>
        <name>substrate</name>
    </ligand>
</feature>